<dbReference type="STRING" id="888060.HMPREF9081_2550"/>
<keyword evidence="5" id="KW-0804">Transcription</keyword>
<keyword evidence="2" id="KW-0902">Two-component regulatory system</keyword>
<dbReference type="AlphaFoldDB" id="F5RQL4"/>
<feature type="domain" description="Response regulatory" evidence="7">
    <location>
        <begin position="13"/>
        <end position="135"/>
    </location>
</feature>
<evidence type="ECO:0000256" key="3">
    <source>
        <dbReference type="ARBA" id="ARBA00023015"/>
    </source>
</evidence>
<dbReference type="EMBL" id="AFHQ01000062">
    <property type="protein sequence ID" value="EGK56739.1"/>
    <property type="molecule type" value="Genomic_DNA"/>
</dbReference>
<evidence type="ECO:0000259" key="7">
    <source>
        <dbReference type="PROSITE" id="PS50110"/>
    </source>
</evidence>
<evidence type="ECO:0000256" key="5">
    <source>
        <dbReference type="ARBA" id="ARBA00023163"/>
    </source>
</evidence>
<dbReference type="CDD" id="cd17574">
    <property type="entry name" value="REC_OmpR"/>
    <property type="match status" value="1"/>
</dbReference>
<protein>
    <submittedName>
        <fullName evidence="8">Response regulator receiver protein</fullName>
    </submittedName>
</protein>
<dbReference type="InterPro" id="IPR001789">
    <property type="entry name" value="Sig_transdc_resp-reg_receiver"/>
</dbReference>
<comment type="caution">
    <text evidence="8">The sequence shown here is derived from an EMBL/GenBank/DDBJ whole genome shotgun (WGS) entry which is preliminary data.</text>
</comment>
<dbReference type="GO" id="GO:0032993">
    <property type="term" value="C:protein-DNA complex"/>
    <property type="evidence" value="ECO:0007669"/>
    <property type="project" value="TreeGrafter"/>
</dbReference>
<feature type="modified residue" description="4-aspartylphosphate" evidence="6">
    <location>
        <position position="72"/>
    </location>
</feature>
<organism evidence="8 9">
    <name type="scientific">Centipeda periodontii DSM 2778</name>
    <dbReference type="NCBI Taxonomy" id="888060"/>
    <lineage>
        <taxon>Bacteria</taxon>
        <taxon>Bacillati</taxon>
        <taxon>Bacillota</taxon>
        <taxon>Negativicutes</taxon>
        <taxon>Selenomonadales</taxon>
        <taxon>Selenomonadaceae</taxon>
        <taxon>Centipeda</taxon>
    </lineage>
</organism>
<dbReference type="InterPro" id="IPR039420">
    <property type="entry name" value="WalR-like"/>
</dbReference>
<dbReference type="Gene3D" id="2.40.50.1020">
    <property type="entry name" value="LytTr DNA-binding domain"/>
    <property type="match status" value="1"/>
</dbReference>
<keyword evidence="4" id="KW-0238">DNA-binding</keyword>
<evidence type="ECO:0000313" key="9">
    <source>
        <dbReference type="Proteomes" id="UP000004067"/>
    </source>
</evidence>
<dbReference type="HOGENOM" id="CLU_000445_14_2_9"/>
<keyword evidence="3" id="KW-0805">Transcription regulation</keyword>
<dbReference type="Gene3D" id="3.40.50.2300">
    <property type="match status" value="1"/>
</dbReference>
<evidence type="ECO:0000313" key="8">
    <source>
        <dbReference type="EMBL" id="EGK56739.1"/>
    </source>
</evidence>
<sequence length="254" mass="29538">MQLAMMKRRTAVLIAIVDDEPEVCAAVRDYLIHILEKYWAEKATQMEVTLFDNAEAVLEAFEQRTYDLLLLDIRMPGIGGMEAARRIRERNSDVGIIFLTSSEEYLMEGYRVFADGYFLKPVGMDEEAFRAALDRVFERRAKATHVLKVHYNGKPLEILLNKIHYVDLAGGRLHIALAKQELCLTRPYTYEWVVEQLGHDPRFLECYHRVLVNMDTIERMDKEAFVLINGAEVPISQRRRSSVRTSYMQYLLNK</sequence>
<keyword evidence="9" id="KW-1185">Reference proteome</keyword>
<dbReference type="InterPro" id="IPR007492">
    <property type="entry name" value="LytTR_DNA-bd_dom"/>
</dbReference>
<dbReference type="GO" id="GO:0000156">
    <property type="term" value="F:phosphorelay response regulator activity"/>
    <property type="evidence" value="ECO:0007669"/>
    <property type="project" value="TreeGrafter"/>
</dbReference>
<dbReference type="Pfam" id="PF00072">
    <property type="entry name" value="Response_reg"/>
    <property type="match status" value="1"/>
</dbReference>
<dbReference type="PROSITE" id="PS50110">
    <property type="entry name" value="RESPONSE_REGULATORY"/>
    <property type="match status" value="1"/>
</dbReference>
<dbReference type="SMART" id="SM00448">
    <property type="entry name" value="REC"/>
    <property type="match status" value="1"/>
</dbReference>
<dbReference type="eggNOG" id="COG3279">
    <property type="taxonomic scope" value="Bacteria"/>
</dbReference>
<evidence type="ECO:0000256" key="1">
    <source>
        <dbReference type="ARBA" id="ARBA00022553"/>
    </source>
</evidence>
<dbReference type="GO" id="GO:0005829">
    <property type="term" value="C:cytosol"/>
    <property type="evidence" value="ECO:0007669"/>
    <property type="project" value="TreeGrafter"/>
</dbReference>
<evidence type="ECO:0000256" key="6">
    <source>
        <dbReference type="PROSITE-ProRule" id="PRU00169"/>
    </source>
</evidence>
<dbReference type="Proteomes" id="UP000004067">
    <property type="component" value="Unassembled WGS sequence"/>
</dbReference>
<reference evidence="8 9" key="1">
    <citation type="submission" date="2011-04" db="EMBL/GenBank/DDBJ databases">
        <authorList>
            <person name="Muzny D."/>
            <person name="Qin X."/>
            <person name="Deng J."/>
            <person name="Jiang H."/>
            <person name="Liu Y."/>
            <person name="Qu J."/>
            <person name="Song X.-Z."/>
            <person name="Zhang L."/>
            <person name="Thornton R."/>
            <person name="Coyle M."/>
            <person name="Francisco L."/>
            <person name="Jackson L."/>
            <person name="Javaid M."/>
            <person name="Korchina V."/>
            <person name="Kovar C."/>
            <person name="Mata R."/>
            <person name="Mathew T."/>
            <person name="Ngo R."/>
            <person name="Nguyen L."/>
            <person name="Nguyen N."/>
            <person name="Okwuonu G."/>
            <person name="Ongeri F."/>
            <person name="Pham C."/>
            <person name="Simmons D."/>
            <person name="Wilczek-Boney K."/>
            <person name="Hale W."/>
            <person name="Jakkamsetti A."/>
            <person name="Pham P."/>
            <person name="Ruth R."/>
            <person name="San Lucas F."/>
            <person name="Warren J."/>
            <person name="Zhang J."/>
            <person name="Zhao Z."/>
            <person name="Zhou C."/>
            <person name="Zhu D."/>
            <person name="Lee S."/>
            <person name="Bess C."/>
            <person name="Blankenburg K."/>
            <person name="Forbes L."/>
            <person name="Fu Q."/>
            <person name="Gubbala S."/>
            <person name="Hirani K."/>
            <person name="Jayaseelan J.C."/>
            <person name="Lara F."/>
            <person name="Munidasa M."/>
            <person name="Palculict T."/>
            <person name="Patil S."/>
            <person name="Pu L.-L."/>
            <person name="Saada N."/>
            <person name="Tang L."/>
            <person name="Weissenberger G."/>
            <person name="Zhu Y."/>
            <person name="Hemphill L."/>
            <person name="Shang Y."/>
            <person name="Youmans B."/>
            <person name="Ayvaz T."/>
            <person name="Ross M."/>
            <person name="Santibanez J."/>
            <person name="Aqrawi P."/>
            <person name="Gross S."/>
            <person name="Joshi V."/>
            <person name="Fowler G."/>
            <person name="Nazareth L."/>
            <person name="Reid J."/>
            <person name="Worley K."/>
            <person name="Petrosino J."/>
            <person name="Highlander S."/>
            <person name="Gibbs R."/>
        </authorList>
    </citation>
    <scope>NUCLEOTIDE SEQUENCE [LARGE SCALE GENOMIC DNA]</scope>
    <source>
        <strain evidence="8 9">DSM 2778</strain>
    </source>
</reference>
<dbReference type="PANTHER" id="PTHR48111">
    <property type="entry name" value="REGULATOR OF RPOS"/>
    <property type="match status" value="1"/>
</dbReference>
<dbReference type="InterPro" id="IPR011006">
    <property type="entry name" value="CheY-like_superfamily"/>
</dbReference>
<gene>
    <name evidence="8" type="ORF">HMPREF9081_2550</name>
</gene>
<name>F5RQL4_9FIRM</name>
<keyword evidence="1 6" id="KW-0597">Phosphoprotein</keyword>
<dbReference type="PANTHER" id="PTHR48111:SF1">
    <property type="entry name" value="TWO-COMPONENT RESPONSE REGULATOR ORR33"/>
    <property type="match status" value="1"/>
</dbReference>
<dbReference type="SMART" id="SM00850">
    <property type="entry name" value="LytTR"/>
    <property type="match status" value="1"/>
</dbReference>
<dbReference type="GO" id="GO:0006355">
    <property type="term" value="P:regulation of DNA-templated transcription"/>
    <property type="evidence" value="ECO:0007669"/>
    <property type="project" value="TreeGrafter"/>
</dbReference>
<dbReference type="GO" id="GO:0000976">
    <property type="term" value="F:transcription cis-regulatory region binding"/>
    <property type="evidence" value="ECO:0007669"/>
    <property type="project" value="TreeGrafter"/>
</dbReference>
<proteinExistence type="predicted"/>
<evidence type="ECO:0000256" key="2">
    <source>
        <dbReference type="ARBA" id="ARBA00023012"/>
    </source>
</evidence>
<evidence type="ECO:0000256" key="4">
    <source>
        <dbReference type="ARBA" id="ARBA00023125"/>
    </source>
</evidence>
<accession>F5RQL4</accession>
<dbReference type="SUPFAM" id="SSF52172">
    <property type="entry name" value="CheY-like"/>
    <property type="match status" value="1"/>
</dbReference>
<dbReference type="Pfam" id="PF04397">
    <property type="entry name" value="LytTR"/>
    <property type="match status" value="1"/>
</dbReference>